<dbReference type="InterPro" id="IPR011856">
    <property type="entry name" value="tRNA_endonuc-like_dom_sf"/>
</dbReference>
<dbReference type="GO" id="GO:0003676">
    <property type="term" value="F:nucleic acid binding"/>
    <property type="evidence" value="ECO:0007669"/>
    <property type="project" value="InterPro"/>
</dbReference>
<dbReference type="Proteomes" id="UP000050463">
    <property type="component" value="Unassembled WGS sequence"/>
</dbReference>
<organism evidence="1 2">
    <name type="scientific">Vibrio splendidus</name>
    <dbReference type="NCBI Taxonomy" id="29497"/>
    <lineage>
        <taxon>Bacteria</taxon>
        <taxon>Pseudomonadati</taxon>
        <taxon>Pseudomonadota</taxon>
        <taxon>Gammaproteobacteria</taxon>
        <taxon>Vibrionales</taxon>
        <taxon>Vibrionaceae</taxon>
        <taxon>Vibrio</taxon>
    </lineage>
</organism>
<evidence type="ECO:0008006" key="3">
    <source>
        <dbReference type="Google" id="ProtNLM"/>
    </source>
</evidence>
<protein>
    <recommendedName>
        <fullName evidence="3">DUF4268 domain-containing protein</fullName>
    </recommendedName>
</protein>
<reference evidence="1 2" key="1">
    <citation type="submission" date="2015-08" db="EMBL/GenBank/DDBJ databases">
        <title>Draft Genome Sequence of Vibrio splendidus UCD-SED7.</title>
        <authorList>
            <person name="Lee R.D."/>
            <person name="Lang J.M."/>
            <person name="Coil D.A."/>
            <person name="Jospin G."/>
            <person name="Eisen J.A."/>
        </authorList>
    </citation>
    <scope>NUCLEOTIDE SEQUENCE [LARGE SCALE GENOMIC DNA]</scope>
    <source>
        <strain evidence="1 2">UCD-SED7</strain>
    </source>
</reference>
<dbReference type="RefSeq" id="WP_054546727.1">
    <property type="nucleotide sequence ID" value="NZ_LIZK01000002.1"/>
</dbReference>
<comment type="caution">
    <text evidence="1">The sequence shown here is derived from an EMBL/GenBank/DDBJ whole genome shotgun (WGS) entry which is preliminary data.</text>
</comment>
<evidence type="ECO:0000313" key="2">
    <source>
        <dbReference type="Proteomes" id="UP000050463"/>
    </source>
</evidence>
<proteinExistence type="predicted"/>
<dbReference type="Gene3D" id="3.40.1350.10">
    <property type="match status" value="1"/>
</dbReference>
<name>A0A837NXI0_VIBSP</name>
<evidence type="ECO:0000313" key="1">
    <source>
        <dbReference type="EMBL" id="KPL95601.1"/>
    </source>
</evidence>
<sequence length="403" mass="46815">MNTDNAPIVVAPDNSTSALQRVNIMDNSYYSEKWLQELIFKNERLLPFYEIEPDYVGAFPVCMELPTRSGRVDCLHVTSTGRLVITEVKLYRNPESRREVMGQILDYAKDLVSMDYMMLDESIKKSTNGRSLYDFVHDIDKNVYEANFIDAVQKNLKRGRFLLLIVGDGIREGAFDIKEFLNRNASMEFTFAMVEMRVFHMNDKHFLVQPQVLHKTNIIQRHVISIENHSSDHVVELIEDAPPQNSPLMQKAQDRSEFNETFWRVFLLNIKLNDKTQPLPTASTQSHISFQLPPTTSVSWITVYKLDNGEVGVFARFAKSPQGEKLYQDIRLSKSLFQESLLGEAIWVDTERKIILPKMKFKLNDRGNWKKAHEYYQTQLNILIDELRPLLKRLVSNDNFDPV</sequence>
<accession>A0A837NXI0</accession>
<dbReference type="AlphaFoldDB" id="A0A837NXI0"/>
<dbReference type="EMBL" id="LIZK01000002">
    <property type="protein sequence ID" value="KPL95601.1"/>
    <property type="molecule type" value="Genomic_DNA"/>
</dbReference>
<gene>
    <name evidence="1" type="ORF">AN168_08130</name>
</gene>